<accession>J9E781</accession>
<sequence length="149" mass="16307">GCVSCTSVCGKRLPCGHECLRACGVPCEPCIAPCSNQCGHSHCGQQLDILVLLRSTLHKQLQTSAMSNALLANVCAQCQGINVPVLQFQGCKCIVSVEEADNHIRKQTLEKQQYTCPKCACKLPVNSCFRYAKELKEQAIFNERVHLVS</sequence>
<evidence type="ECO:0000313" key="1">
    <source>
        <dbReference type="EMBL" id="EJW72847.1"/>
    </source>
</evidence>
<organism evidence="1 2">
    <name type="scientific">Wuchereria bancrofti</name>
    <dbReference type="NCBI Taxonomy" id="6293"/>
    <lineage>
        <taxon>Eukaryota</taxon>
        <taxon>Metazoa</taxon>
        <taxon>Ecdysozoa</taxon>
        <taxon>Nematoda</taxon>
        <taxon>Chromadorea</taxon>
        <taxon>Rhabditida</taxon>
        <taxon>Spirurina</taxon>
        <taxon>Spiruromorpha</taxon>
        <taxon>Filarioidea</taxon>
        <taxon>Onchocercidae</taxon>
        <taxon>Wuchereria</taxon>
    </lineage>
</organism>
<dbReference type="AlphaFoldDB" id="J9E781"/>
<evidence type="ECO:0000313" key="2">
    <source>
        <dbReference type="Proteomes" id="UP000004810"/>
    </source>
</evidence>
<name>J9E781_WUCBA</name>
<proteinExistence type="predicted"/>
<comment type="caution">
    <text evidence="1">The sequence shown here is derived from an EMBL/GenBank/DDBJ whole genome shotgun (WGS) entry which is preliminary data.</text>
</comment>
<feature type="non-terminal residue" evidence="1">
    <location>
        <position position="1"/>
    </location>
</feature>
<protein>
    <submittedName>
        <fullName evidence="1">Uncharacterized protein</fullName>
    </submittedName>
</protein>
<dbReference type="Proteomes" id="UP000004810">
    <property type="component" value="Unassembled WGS sequence"/>
</dbReference>
<gene>
    <name evidence="1" type="ORF">WUBG_16246</name>
</gene>
<dbReference type="EMBL" id="ADBV01015258">
    <property type="protein sequence ID" value="EJW72847.1"/>
    <property type="molecule type" value="Genomic_DNA"/>
</dbReference>
<reference evidence="2" key="1">
    <citation type="submission" date="2012-08" db="EMBL/GenBank/DDBJ databases">
        <title>The Genome Sequence of Wuchereria bancrofti.</title>
        <authorList>
            <person name="Nutman T.B."/>
            <person name="Fink D.L."/>
            <person name="Russ C."/>
            <person name="Young S."/>
            <person name="Zeng Q."/>
            <person name="Koehrsen M."/>
            <person name="Alvarado L."/>
            <person name="Berlin A."/>
            <person name="Chapman S.B."/>
            <person name="Chen Z."/>
            <person name="Freedman E."/>
            <person name="Gellesch M."/>
            <person name="Goldberg J."/>
            <person name="Griggs A."/>
            <person name="Gujja S."/>
            <person name="Heilman E.R."/>
            <person name="Heiman D."/>
            <person name="Hepburn T."/>
            <person name="Howarth C."/>
            <person name="Jen D."/>
            <person name="Larson L."/>
            <person name="Lewis B."/>
            <person name="Mehta T."/>
            <person name="Park D."/>
            <person name="Pearson M."/>
            <person name="Roberts A."/>
            <person name="Saif S."/>
            <person name="Shea T."/>
            <person name="Shenoy N."/>
            <person name="Sisk P."/>
            <person name="Stolte C."/>
            <person name="Sykes S."/>
            <person name="Walk T."/>
            <person name="White J."/>
            <person name="Yandava C."/>
            <person name="Haas B."/>
            <person name="Henn M.R."/>
            <person name="Nusbaum C."/>
            <person name="Birren B."/>
        </authorList>
    </citation>
    <scope>NUCLEOTIDE SEQUENCE [LARGE SCALE GENOMIC DNA]</scope>
    <source>
        <strain evidence="2">NA</strain>
    </source>
</reference>